<sequence>MVFAANQVRAWIQSGQPLSHRGDMLVGHSLVDEVLVSQGVGESRSNKRNTEIRRLNTIHGLQRFVNHSQLAMTMTQSHQIEIVVVVRVKQLLPVSLWKISYKERMHDLRSSSKFFLLDHSATIIDQTMLTPTSKHLSLRCKHNKRICCTRLYSELTMNNGWKPLYLPTPNLLNSDIDACCPKFPQIVSSKVAVRVRISPVSRKQHFRGISNRCSNDDVCAIPQ</sequence>
<keyword evidence="2" id="KW-1185">Reference proteome</keyword>
<dbReference type="AlphaFoldDB" id="A0A9P8NVV2"/>
<organism evidence="1 2">
    <name type="scientific">Ogataea philodendri</name>
    <dbReference type="NCBI Taxonomy" id="1378263"/>
    <lineage>
        <taxon>Eukaryota</taxon>
        <taxon>Fungi</taxon>
        <taxon>Dikarya</taxon>
        <taxon>Ascomycota</taxon>
        <taxon>Saccharomycotina</taxon>
        <taxon>Pichiomycetes</taxon>
        <taxon>Pichiales</taxon>
        <taxon>Pichiaceae</taxon>
        <taxon>Ogataea</taxon>
    </lineage>
</organism>
<dbReference type="EMBL" id="JAEUBE010000504">
    <property type="protein sequence ID" value="KAH3660367.1"/>
    <property type="molecule type" value="Genomic_DNA"/>
</dbReference>
<evidence type="ECO:0000313" key="2">
    <source>
        <dbReference type="Proteomes" id="UP000769157"/>
    </source>
</evidence>
<dbReference type="RefSeq" id="XP_046058070.1">
    <property type="nucleotide sequence ID" value="XM_046208295.1"/>
</dbReference>
<dbReference type="GeneID" id="70238917"/>
<accession>A0A9P8NVV2</accession>
<comment type="caution">
    <text evidence="1">The sequence shown here is derived from an EMBL/GenBank/DDBJ whole genome shotgun (WGS) entry which is preliminary data.</text>
</comment>
<dbReference type="Proteomes" id="UP000769157">
    <property type="component" value="Unassembled WGS sequence"/>
</dbReference>
<protein>
    <submittedName>
        <fullName evidence="1">Uncharacterized protein</fullName>
    </submittedName>
</protein>
<reference evidence="1" key="2">
    <citation type="submission" date="2021-01" db="EMBL/GenBank/DDBJ databases">
        <authorList>
            <person name="Schikora-Tamarit M.A."/>
        </authorList>
    </citation>
    <scope>NUCLEOTIDE SEQUENCE</scope>
    <source>
        <strain evidence="1">CBS6075</strain>
    </source>
</reference>
<name>A0A9P8NVV2_9ASCO</name>
<gene>
    <name evidence="1" type="ORF">OGAPHI_006953</name>
</gene>
<reference evidence="1" key="1">
    <citation type="journal article" date="2021" name="Open Biol.">
        <title>Shared evolutionary footprints suggest mitochondrial oxidative damage underlies multiple complex I losses in fungi.</title>
        <authorList>
            <person name="Schikora-Tamarit M.A."/>
            <person name="Marcet-Houben M."/>
            <person name="Nosek J."/>
            <person name="Gabaldon T."/>
        </authorList>
    </citation>
    <scope>NUCLEOTIDE SEQUENCE</scope>
    <source>
        <strain evidence="1">CBS6075</strain>
    </source>
</reference>
<evidence type="ECO:0000313" key="1">
    <source>
        <dbReference type="EMBL" id="KAH3660367.1"/>
    </source>
</evidence>
<proteinExistence type="predicted"/>